<dbReference type="InterPro" id="IPR036165">
    <property type="entry name" value="YefM-like_sf"/>
</dbReference>
<dbReference type="STRING" id="123320.SAMN06309945_0596"/>
<dbReference type="SUPFAM" id="SSF143120">
    <property type="entry name" value="YefM-like"/>
    <property type="match status" value="1"/>
</dbReference>
<dbReference type="NCBIfam" id="TIGR01552">
    <property type="entry name" value="phd_fam"/>
    <property type="match status" value="1"/>
</dbReference>
<gene>
    <name evidence="3" type="ORF">SAMN06309945_0596</name>
</gene>
<organism evidence="3 4">
    <name type="scientific">Okibacterium fritillariae</name>
    <dbReference type="NCBI Taxonomy" id="123320"/>
    <lineage>
        <taxon>Bacteria</taxon>
        <taxon>Bacillati</taxon>
        <taxon>Actinomycetota</taxon>
        <taxon>Actinomycetes</taxon>
        <taxon>Micrococcales</taxon>
        <taxon>Microbacteriaceae</taxon>
        <taxon>Okibacterium</taxon>
    </lineage>
</organism>
<dbReference type="EMBL" id="FUZP01000001">
    <property type="protein sequence ID" value="SKC39985.1"/>
    <property type="molecule type" value="Genomic_DNA"/>
</dbReference>
<dbReference type="Pfam" id="PF02604">
    <property type="entry name" value="PhdYeFM_antitox"/>
    <property type="match status" value="1"/>
</dbReference>
<dbReference type="Proteomes" id="UP000190857">
    <property type="component" value="Unassembled WGS sequence"/>
</dbReference>
<evidence type="ECO:0000256" key="1">
    <source>
        <dbReference type="ARBA" id="ARBA00009981"/>
    </source>
</evidence>
<comment type="similarity">
    <text evidence="1 2">Belongs to the phD/YefM antitoxin family.</text>
</comment>
<evidence type="ECO:0000256" key="2">
    <source>
        <dbReference type="RuleBase" id="RU362080"/>
    </source>
</evidence>
<reference evidence="3 4" key="1">
    <citation type="submission" date="2017-02" db="EMBL/GenBank/DDBJ databases">
        <authorList>
            <person name="Peterson S.W."/>
        </authorList>
    </citation>
    <scope>NUCLEOTIDE SEQUENCE [LARGE SCALE GENOMIC DNA]</scope>
    <source>
        <strain evidence="3 4">VKM Ac-2059</strain>
    </source>
</reference>
<dbReference type="OrthoDB" id="5022469at2"/>
<proteinExistence type="inferred from homology"/>
<dbReference type="AlphaFoldDB" id="A0A1T5ILG1"/>
<dbReference type="Gene3D" id="3.40.1620.10">
    <property type="entry name" value="YefM-like domain"/>
    <property type="match status" value="1"/>
</dbReference>
<dbReference type="RefSeq" id="WP_159449479.1">
    <property type="nucleotide sequence ID" value="NZ_FUZP01000001.1"/>
</dbReference>
<keyword evidence="4" id="KW-1185">Reference proteome</keyword>
<dbReference type="InterPro" id="IPR006442">
    <property type="entry name" value="Antitoxin_Phd/YefM"/>
</dbReference>
<sequence>MNTIPATVARQRWAQTLDEARREPVTITQHGRGTVVILDADMALRALAALEDAEDAAAAEAARAETEAGAPTTSLADLAAELGIELR</sequence>
<name>A0A1T5ILG1_9MICO</name>
<evidence type="ECO:0000313" key="4">
    <source>
        <dbReference type="Proteomes" id="UP000190857"/>
    </source>
</evidence>
<protein>
    <recommendedName>
        <fullName evidence="2">Antitoxin</fullName>
    </recommendedName>
</protein>
<comment type="function">
    <text evidence="2">Antitoxin component of a type II toxin-antitoxin (TA) system.</text>
</comment>
<accession>A0A1T5ILG1</accession>
<evidence type="ECO:0000313" key="3">
    <source>
        <dbReference type="EMBL" id="SKC39985.1"/>
    </source>
</evidence>